<reference evidence="2" key="1">
    <citation type="journal article" date="2013" name="Science">
        <title>Comparative analysis of bat genomes provides insight into the evolution of flight and immunity.</title>
        <authorList>
            <person name="Zhang G."/>
            <person name="Cowled C."/>
            <person name="Shi Z."/>
            <person name="Huang Z."/>
            <person name="Bishop-Lilly K.A."/>
            <person name="Fang X."/>
            <person name="Wynne J.W."/>
            <person name="Xiong Z."/>
            <person name="Baker M.L."/>
            <person name="Zhao W."/>
            <person name="Tachedjian M."/>
            <person name="Zhu Y."/>
            <person name="Zhou P."/>
            <person name="Jiang X."/>
            <person name="Ng J."/>
            <person name="Yang L."/>
            <person name="Wu L."/>
            <person name="Xiao J."/>
            <person name="Feng Y."/>
            <person name="Chen Y."/>
            <person name="Sun X."/>
            <person name="Zhang Y."/>
            <person name="Marsh G.A."/>
            <person name="Crameri G."/>
            <person name="Broder C.C."/>
            <person name="Frey K.G."/>
            <person name="Wang L.F."/>
            <person name="Wang J."/>
        </authorList>
    </citation>
    <scope>NUCLEOTIDE SEQUENCE [LARGE SCALE GENOMIC DNA]</scope>
</reference>
<protein>
    <submittedName>
        <fullName evidence="1">Uncharacterized protein</fullName>
    </submittedName>
</protein>
<accession>L5LWD9</accession>
<keyword evidence="2" id="KW-1185">Reference proteome</keyword>
<sequence length="118" mass="12505">MADSRSGHMLGVGSIPSAGLAQAENRLLRMGHEVSIALYVRLHVGAVQNMAGVGDTALAVGSSGGAAGPDGLRREEDHGGMVEQVSGWRQAKNYSMSMNPFAVLWVYKYCGPLIGKRY</sequence>
<evidence type="ECO:0000313" key="2">
    <source>
        <dbReference type="Proteomes" id="UP000010556"/>
    </source>
</evidence>
<dbReference type="AlphaFoldDB" id="L5LWD9"/>
<name>L5LWD9_MYODS</name>
<gene>
    <name evidence="1" type="ORF">MDA_GLEAN10006403</name>
</gene>
<organism evidence="1 2">
    <name type="scientific">Myotis davidii</name>
    <name type="common">David's myotis</name>
    <dbReference type="NCBI Taxonomy" id="225400"/>
    <lineage>
        <taxon>Eukaryota</taxon>
        <taxon>Metazoa</taxon>
        <taxon>Chordata</taxon>
        <taxon>Craniata</taxon>
        <taxon>Vertebrata</taxon>
        <taxon>Euteleostomi</taxon>
        <taxon>Mammalia</taxon>
        <taxon>Eutheria</taxon>
        <taxon>Laurasiatheria</taxon>
        <taxon>Chiroptera</taxon>
        <taxon>Yangochiroptera</taxon>
        <taxon>Vespertilionidae</taxon>
        <taxon>Myotis</taxon>
    </lineage>
</organism>
<dbReference type="EMBL" id="KB107082">
    <property type="protein sequence ID" value="ELK30406.1"/>
    <property type="molecule type" value="Genomic_DNA"/>
</dbReference>
<dbReference type="Proteomes" id="UP000010556">
    <property type="component" value="Unassembled WGS sequence"/>
</dbReference>
<evidence type="ECO:0000313" key="1">
    <source>
        <dbReference type="EMBL" id="ELK30406.1"/>
    </source>
</evidence>
<proteinExistence type="predicted"/>